<evidence type="ECO:0000313" key="1">
    <source>
        <dbReference type="EMBL" id="SMB96178.1"/>
    </source>
</evidence>
<gene>
    <name evidence="1" type="ORF">SAMN00808754_1417</name>
</gene>
<dbReference type="EMBL" id="LT838272">
    <property type="protein sequence ID" value="SMB96178.1"/>
    <property type="molecule type" value="Genomic_DNA"/>
</dbReference>
<evidence type="ECO:0000313" key="2">
    <source>
        <dbReference type="Proteomes" id="UP000192569"/>
    </source>
</evidence>
<name>A0A1W1VS56_9FIRM</name>
<dbReference type="Proteomes" id="UP000192569">
    <property type="component" value="Chromosome I"/>
</dbReference>
<sequence>MLIRRGKRAYPVPEWVQVTTPVQLLYHLNRGEVVAWRFEGGEAFLRSVPCEGYCVILQPRFGEGEEFCIEDARKVATMFEELRKRGVSFWVSPGAKLFTRGISWWERLLAKLWQLLYRTS</sequence>
<protein>
    <submittedName>
        <fullName evidence="1">Uncharacterized protein</fullName>
    </submittedName>
</protein>
<proteinExistence type="predicted"/>
<organism evidence="1 2">
    <name type="scientific">Thermanaeromonas toyohensis ToBE</name>
    <dbReference type="NCBI Taxonomy" id="698762"/>
    <lineage>
        <taxon>Bacteria</taxon>
        <taxon>Bacillati</taxon>
        <taxon>Bacillota</taxon>
        <taxon>Clostridia</taxon>
        <taxon>Neomoorellales</taxon>
        <taxon>Neomoorellaceae</taxon>
        <taxon>Thermanaeromonas</taxon>
    </lineage>
</organism>
<keyword evidence="2" id="KW-1185">Reference proteome</keyword>
<reference evidence="1 2" key="1">
    <citation type="submission" date="2017-04" db="EMBL/GenBank/DDBJ databases">
        <authorList>
            <person name="Afonso C.L."/>
            <person name="Miller P.J."/>
            <person name="Scott M.A."/>
            <person name="Spackman E."/>
            <person name="Goraichik I."/>
            <person name="Dimitrov K.M."/>
            <person name="Suarez D.L."/>
            <person name="Swayne D.E."/>
        </authorList>
    </citation>
    <scope>NUCLEOTIDE SEQUENCE [LARGE SCALE GENOMIC DNA]</scope>
    <source>
        <strain evidence="1 2">ToBE</strain>
    </source>
</reference>
<accession>A0A1W1VS56</accession>
<dbReference type="STRING" id="698762.SAMN00808754_1417"/>
<dbReference type="AlphaFoldDB" id="A0A1W1VS56"/>